<sequence>MPSSIFILCMHLKTMLLAKVEIVISVLLLSLTLVVIAEGDDISSVVLQNINGSSSMSPFLKKIVEWPRPREPGCRNRPWTCRRPREFPRRWRCCRNQCVDVSSDVNNCRICGYRCPLGWQCCRGFCVNTNISIFNCGRCGNRCPFGVLCTYGMCGYAQPWPRPPFLCPPPPMN</sequence>
<organism evidence="3 4">
    <name type="scientific">Rosa chinensis</name>
    <name type="common">China rose</name>
    <dbReference type="NCBI Taxonomy" id="74649"/>
    <lineage>
        <taxon>Eukaryota</taxon>
        <taxon>Viridiplantae</taxon>
        <taxon>Streptophyta</taxon>
        <taxon>Embryophyta</taxon>
        <taxon>Tracheophyta</taxon>
        <taxon>Spermatophyta</taxon>
        <taxon>Magnoliopsida</taxon>
        <taxon>eudicotyledons</taxon>
        <taxon>Gunneridae</taxon>
        <taxon>Pentapetalae</taxon>
        <taxon>rosids</taxon>
        <taxon>fabids</taxon>
        <taxon>Rosales</taxon>
        <taxon>Rosaceae</taxon>
        <taxon>Rosoideae</taxon>
        <taxon>Rosoideae incertae sedis</taxon>
        <taxon>Rosa</taxon>
    </lineage>
</organism>
<dbReference type="STRING" id="74649.A0A2P6QCQ7"/>
<protein>
    <submittedName>
        <fullName evidence="3">Putative stigma-specific protein Stig1</fullName>
    </submittedName>
</protein>
<dbReference type="PANTHER" id="PTHR33227:SF48">
    <property type="entry name" value="STIGMA-SPECIFIC STIG1-LIKE PROTEIN 4"/>
    <property type="match status" value="1"/>
</dbReference>
<dbReference type="PANTHER" id="PTHR33227">
    <property type="entry name" value="STIGMA-SPECIFIC STIG1-LIKE PROTEIN 3"/>
    <property type="match status" value="1"/>
</dbReference>
<comment type="similarity">
    <text evidence="1">Belongs to the STIG1 family.</text>
</comment>
<name>A0A2P6QCQ7_ROSCH</name>
<dbReference type="Gramene" id="PRQ31959">
    <property type="protein sequence ID" value="PRQ31959"/>
    <property type="gene ID" value="RchiOBHm_Chr5g0041151"/>
</dbReference>
<evidence type="ECO:0000256" key="1">
    <source>
        <dbReference type="ARBA" id="ARBA00006010"/>
    </source>
</evidence>
<dbReference type="OMA" id="RPWICNE"/>
<dbReference type="Proteomes" id="UP000238479">
    <property type="component" value="Chromosome 5"/>
</dbReference>
<keyword evidence="2" id="KW-0732">Signal</keyword>
<keyword evidence="4" id="KW-1185">Reference proteome</keyword>
<proteinExistence type="inferred from homology"/>
<dbReference type="GO" id="GO:0160062">
    <property type="term" value="P:cutin-based cuticle development"/>
    <property type="evidence" value="ECO:0007669"/>
    <property type="project" value="EnsemblPlants"/>
</dbReference>
<dbReference type="Pfam" id="PF04885">
    <property type="entry name" value="Stig1"/>
    <property type="match status" value="1"/>
</dbReference>
<evidence type="ECO:0000256" key="2">
    <source>
        <dbReference type="ARBA" id="ARBA00022729"/>
    </source>
</evidence>
<evidence type="ECO:0000313" key="4">
    <source>
        <dbReference type="Proteomes" id="UP000238479"/>
    </source>
</evidence>
<evidence type="ECO:0000313" key="3">
    <source>
        <dbReference type="EMBL" id="PRQ31959.1"/>
    </source>
</evidence>
<gene>
    <name evidence="3" type="ORF">RchiOBHm_Chr5g0041151</name>
</gene>
<dbReference type="EMBL" id="PDCK01000043">
    <property type="protein sequence ID" value="PRQ31959.1"/>
    <property type="molecule type" value="Genomic_DNA"/>
</dbReference>
<dbReference type="GO" id="GO:0009793">
    <property type="term" value="P:embryo development ending in seed dormancy"/>
    <property type="evidence" value="ECO:0007669"/>
    <property type="project" value="EnsemblPlants"/>
</dbReference>
<accession>A0A2P6QCQ7</accession>
<dbReference type="GO" id="GO:0005576">
    <property type="term" value="C:extracellular region"/>
    <property type="evidence" value="ECO:0007669"/>
    <property type="project" value="EnsemblPlants"/>
</dbReference>
<dbReference type="AlphaFoldDB" id="A0A2P6QCQ7"/>
<dbReference type="InterPro" id="IPR006969">
    <property type="entry name" value="Stig-like"/>
</dbReference>
<reference evidence="3 4" key="1">
    <citation type="journal article" date="2018" name="Nat. Genet.">
        <title>The Rosa genome provides new insights in the design of modern roses.</title>
        <authorList>
            <person name="Bendahmane M."/>
        </authorList>
    </citation>
    <scope>NUCLEOTIDE SEQUENCE [LARGE SCALE GENOMIC DNA]</scope>
    <source>
        <strain evidence="4">cv. Old Blush</strain>
    </source>
</reference>
<comment type="caution">
    <text evidence="3">The sequence shown here is derived from an EMBL/GenBank/DDBJ whole genome shotgun (WGS) entry which is preliminary data.</text>
</comment>